<evidence type="ECO:0000313" key="1">
    <source>
        <dbReference type="EMBL" id="CAL1351952.1"/>
    </source>
</evidence>
<reference evidence="1 2" key="1">
    <citation type="submission" date="2024-04" db="EMBL/GenBank/DDBJ databases">
        <authorList>
            <person name="Fracassetti M."/>
        </authorList>
    </citation>
    <scope>NUCLEOTIDE SEQUENCE [LARGE SCALE GENOMIC DNA]</scope>
</reference>
<sequence length="89" mass="10291">MLEGLNHWRRIGSIDFIICGELPLVESVISSLKNQKKMSNRPKLVMVSLWDLPKIDQADIRPNRCLMDLIIVEEYPLTKSVICSLQNPW</sequence>
<evidence type="ECO:0000313" key="2">
    <source>
        <dbReference type="Proteomes" id="UP001497516"/>
    </source>
</evidence>
<comment type="caution">
    <text evidence="1">The sequence shown here is derived from an EMBL/GenBank/DDBJ whole genome shotgun (WGS) entry which is preliminary data.</text>
</comment>
<keyword evidence="2" id="KW-1185">Reference proteome</keyword>
<accession>A0AAV2C6N0</accession>
<dbReference type="AlphaFoldDB" id="A0AAV2C6N0"/>
<protein>
    <submittedName>
        <fullName evidence="1">Uncharacterized protein</fullName>
    </submittedName>
</protein>
<proteinExistence type="predicted"/>
<dbReference type="EMBL" id="CAXIPQ010000005">
    <property type="protein sequence ID" value="CAL1351952.1"/>
    <property type="molecule type" value="Genomic_DNA"/>
</dbReference>
<gene>
    <name evidence="1" type="ORF">LTRI10_LOCUS10214</name>
</gene>
<organism evidence="1 2">
    <name type="scientific">Linum trigynum</name>
    <dbReference type="NCBI Taxonomy" id="586398"/>
    <lineage>
        <taxon>Eukaryota</taxon>
        <taxon>Viridiplantae</taxon>
        <taxon>Streptophyta</taxon>
        <taxon>Embryophyta</taxon>
        <taxon>Tracheophyta</taxon>
        <taxon>Spermatophyta</taxon>
        <taxon>Magnoliopsida</taxon>
        <taxon>eudicotyledons</taxon>
        <taxon>Gunneridae</taxon>
        <taxon>Pentapetalae</taxon>
        <taxon>rosids</taxon>
        <taxon>fabids</taxon>
        <taxon>Malpighiales</taxon>
        <taxon>Linaceae</taxon>
        <taxon>Linum</taxon>
    </lineage>
</organism>
<dbReference type="Proteomes" id="UP001497516">
    <property type="component" value="Unassembled WGS sequence"/>
</dbReference>
<name>A0AAV2C6N0_9ROSI</name>